<organism evidence="1 2">
    <name type="scientific">Caballeronia mineralivorans PML1(12)</name>
    <dbReference type="NCBI Taxonomy" id="908627"/>
    <lineage>
        <taxon>Bacteria</taxon>
        <taxon>Pseudomonadati</taxon>
        <taxon>Pseudomonadota</taxon>
        <taxon>Betaproteobacteria</taxon>
        <taxon>Burkholderiales</taxon>
        <taxon>Burkholderiaceae</taxon>
        <taxon>Caballeronia</taxon>
    </lineage>
</organism>
<evidence type="ECO:0000313" key="1">
    <source>
        <dbReference type="EMBL" id="KLU21412.1"/>
    </source>
</evidence>
<dbReference type="InterPro" id="IPR010296">
    <property type="entry name" value="DUF899_thioredox"/>
</dbReference>
<accession>A0A0J1CL13</accession>
<dbReference type="OrthoDB" id="574359at2"/>
<proteinExistence type="predicted"/>
<protein>
    <submittedName>
        <fullName evidence="1">Thioredoxin</fullName>
    </submittedName>
</protein>
<gene>
    <name evidence="1" type="ORF">EOS_36210</name>
</gene>
<dbReference type="Proteomes" id="UP000035963">
    <property type="component" value="Unassembled WGS sequence"/>
</dbReference>
<reference evidence="1 2" key="1">
    <citation type="journal article" date="2015" name="Genome Announc.">
        <title>Draft Genome Sequence of Burkholderia sp. Strain PML1(12), an Ectomycorrhizosphere-Inhabiting Bacterium with Effective Mineral-Weathering Ability.</title>
        <authorList>
            <person name="Uroz S."/>
            <person name="Oger P."/>
        </authorList>
    </citation>
    <scope>NUCLEOTIDE SEQUENCE [LARGE SCALE GENOMIC DNA]</scope>
    <source>
        <strain evidence="2">PML1(12)</strain>
    </source>
</reference>
<evidence type="ECO:0000313" key="2">
    <source>
        <dbReference type="Proteomes" id="UP000035963"/>
    </source>
</evidence>
<dbReference type="PATRIC" id="fig|908627.4.peg.8101"/>
<dbReference type="Pfam" id="PF05988">
    <property type="entry name" value="DUF899"/>
    <property type="match status" value="1"/>
</dbReference>
<dbReference type="EMBL" id="AEJF01000221">
    <property type="protein sequence ID" value="KLU21412.1"/>
    <property type="molecule type" value="Genomic_DNA"/>
</dbReference>
<comment type="caution">
    <text evidence="1">The sequence shown here is derived from an EMBL/GenBank/DDBJ whole genome shotgun (WGS) entry which is preliminary data.</text>
</comment>
<name>A0A0J1CL13_9BURK</name>
<sequence length="260" mass="29005">METHNVVSPDEWTKARVAFLVKEKELTHRKDALAAERRELPWVKIEKEYVFDGPNGQVTLSDLFDGRSQLFVKHFMMAPGVTHQCVGCSLDVDHIGPLLPHLENNDVSYAAVARAPIAEIETVRQRMGWSFLWVSSYRSDFNYDFNVSFTAEQVASGKALYNFQPAQDWVVGLQDLSGHSVFFKNTSGDIFLTYSAFGRGGEQFLGIYGFLDVMPKGRNETGPYHSLGDWARPHNMYGKGGAVEANGRFHAPTCGCGADT</sequence>
<keyword evidence="2" id="KW-1185">Reference proteome</keyword>
<dbReference type="RefSeq" id="WP_047897034.1">
    <property type="nucleotide sequence ID" value="NZ_AEJF01000221.1"/>
</dbReference>
<dbReference type="AlphaFoldDB" id="A0A0J1CL13"/>